<dbReference type="InterPro" id="IPR026044">
    <property type="entry name" value="MltA"/>
</dbReference>
<gene>
    <name evidence="2" type="ORF">H6G03_36360</name>
</gene>
<dbReference type="AlphaFoldDB" id="A0A926VMA9"/>
<dbReference type="GO" id="GO:0008933">
    <property type="term" value="F:peptidoglycan lytic transglycosylase activity"/>
    <property type="evidence" value="ECO:0007669"/>
    <property type="project" value="TreeGrafter"/>
</dbReference>
<dbReference type="EMBL" id="JACJPW010000214">
    <property type="protein sequence ID" value="MBD2186466.1"/>
    <property type="molecule type" value="Genomic_DNA"/>
</dbReference>
<dbReference type="Gene3D" id="2.40.240.50">
    <property type="entry name" value="Barwin-like endoglucanases"/>
    <property type="match status" value="1"/>
</dbReference>
<evidence type="ECO:0000259" key="1">
    <source>
        <dbReference type="SMART" id="SM00925"/>
    </source>
</evidence>
<reference evidence="2" key="2">
    <citation type="submission" date="2020-08" db="EMBL/GenBank/DDBJ databases">
        <authorList>
            <person name="Chen M."/>
            <person name="Teng W."/>
            <person name="Zhao L."/>
            <person name="Hu C."/>
            <person name="Zhou Y."/>
            <person name="Han B."/>
            <person name="Song L."/>
            <person name="Shu W."/>
        </authorList>
    </citation>
    <scope>NUCLEOTIDE SEQUENCE</scope>
    <source>
        <strain evidence="2">FACHB-1375</strain>
    </source>
</reference>
<dbReference type="PANTHER" id="PTHR30124:SF0">
    <property type="entry name" value="MEMBRANE-BOUND LYTIC MUREIN TRANSGLYCOSYLASE A"/>
    <property type="match status" value="1"/>
</dbReference>
<name>A0A926VMA9_9CYAN</name>
<dbReference type="InterPro" id="IPR036908">
    <property type="entry name" value="RlpA-like_sf"/>
</dbReference>
<feature type="domain" description="Lytic transglycosylase MltA" evidence="1">
    <location>
        <begin position="134"/>
        <end position="229"/>
    </location>
</feature>
<dbReference type="PANTHER" id="PTHR30124">
    <property type="entry name" value="MEMBRANE-BOUND LYTIC MUREIN TRANSGLYCOSYLASE A"/>
    <property type="match status" value="1"/>
</dbReference>
<dbReference type="SUPFAM" id="SSF50685">
    <property type="entry name" value="Barwin-like endoglucanases"/>
    <property type="match status" value="1"/>
</dbReference>
<evidence type="ECO:0000313" key="2">
    <source>
        <dbReference type="EMBL" id="MBD2186466.1"/>
    </source>
</evidence>
<dbReference type="InterPro" id="IPR005300">
    <property type="entry name" value="MltA_B"/>
</dbReference>
<dbReference type="SMART" id="SM00925">
    <property type="entry name" value="MltA"/>
    <property type="match status" value="1"/>
</dbReference>
<keyword evidence="3" id="KW-1185">Reference proteome</keyword>
<dbReference type="GO" id="GO:0004553">
    <property type="term" value="F:hydrolase activity, hydrolyzing O-glycosyl compounds"/>
    <property type="evidence" value="ECO:0007669"/>
    <property type="project" value="InterPro"/>
</dbReference>
<dbReference type="Pfam" id="PF03562">
    <property type="entry name" value="MltA"/>
    <property type="match status" value="1"/>
</dbReference>
<accession>A0A926VMA9</accession>
<protein>
    <submittedName>
        <fullName evidence="2">MltA domain-containing protein</fullName>
    </submittedName>
</protein>
<comment type="caution">
    <text evidence="2">The sequence shown here is derived from an EMBL/GenBank/DDBJ whole genome shotgun (WGS) entry which is preliminary data.</text>
</comment>
<proteinExistence type="predicted"/>
<dbReference type="Proteomes" id="UP000641646">
    <property type="component" value="Unassembled WGS sequence"/>
</dbReference>
<reference evidence="2" key="1">
    <citation type="journal article" date="2015" name="ISME J.">
        <title>Draft Genome Sequence of Streptomyces incarnatus NRRL8089, which Produces the Nucleoside Antibiotic Sinefungin.</title>
        <authorList>
            <person name="Oshima K."/>
            <person name="Hattori M."/>
            <person name="Shimizu H."/>
            <person name="Fukuda K."/>
            <person name="Nemoto M."/>
            <person name="Inagaki K."/>
            <person name="Tamura T."/>
        </authorList>
    </citation>
    <scope>NUCLEOTIDE SEQUENCE</scope>
    <source>
        <strain evidence="2">FACHB-1375</strain>
    </source>
</reference>
<dbReference type="Gene3D" id="2.40.40.10">
    <property type="entry name" value="RlpA-like domain"/>
    <property type="match status" value="1"/>
</dbReference>
<dbReference type="GO" id="GO:0009253">
    <property type="term" value="P:peptidoglycan catabolic process"/>
    <property type="evidence" value="ECO:0007669"/>
    <property type="project" value="TreeGrafter"/>
</dbReference>
<sequence>MPIFELPAPSGVPLLPVPESAFQVCCHSGIWGLDEQIWGENGEQKDKQALLSAINKSLRYLETPTAATAYRRYRVTKITRSRVKNSLKRFRELVLKSNSPQELQAAVKREFVFYQSVGKDGFGSVLFTAYYEPVYTASRYPTSEYRYPIYRRPPNLASWPKPHPTRLELEGADGLQGSKGKLRGLELFWLRDRMEAFVAQIEGSARLVLTDGTQTTVGYILVSLSECYSAE</sequence>
<evidence type="ECO:0000313" key="3">
    <source>
        <dbReference type="Proteomes" id="UP000641646"/>
    </source>
</evidence>
<organism evidence="2 3">
    <name type="scientific">Aerosakkonema funiforme FACHB-1375</name>
    <dbReference type="NCBI Taxonomy" id="2949571"/>
    <lineage>
        <taxon>Bacteria</taxon>
        <taxon>Bacillati</taxon>
        <taxon>Cyanobacteriota</taxon>
        <taxon>Cyanophyceae</taxon>
        <taxon>Oscillatoriophycideae</taxon>
        <taxon>Aerosakkonematales</taxon>
        <taxon>Aerosakkonemataceae</taxon>
        <taxon>Aerosakkonema</taxon>
    </lineage>
</organism>